<evidence type="ECO:0000313" key="3">
    <source>
        <dbReference type="EMBL" id="KAJ4402474.1"/>
    </source>
</evidence>
<evidence type="ECO:0000256" key="2">
    <source>
        <dbReference type="SAM" id="SignalP"/>
    </source>
</evidence>
<evidence type="ECO:0000313" key="4">
    <source>
        <dbReference type="Proteomes" id="UP001140510"/>
    </source>
</evidence>
<feature type="signal peptide" evidence="2">
    <location>
        <begin position="1"/>
        <end position="17"/>
    </location>
</feature>
<dbReference type="Proteomes" id="UP001140510">
    <property type="component" value="Unassembled WGS sequence"/>
</dbReference>
<proteinExistence type="predicted"/>
<comment type="caution">
    <text evidence="3">The sequence shown here is derived from an EMBL/GenBank/DDBJ whole genome shotgun (WGS) entry which is preliminary data.</text>
</comment>
<sequence length="305" mass="32636">MKTATILADLFAATAMAAPSIQSKHNATAACAKRLESDPALLNALKDASATVADICAVAAPTSSTIPPAPANSLPTVFTSHQPSMSSCDMAGEAHLDGPDLLHILEYDEYDEALHNLHTLLMAQFEDMIERGYGSKENGQALLPRVPDRGIDGSDNDDDEDDSLSESSTIFLTDKDEDSDAERPDDDHLSDEAIDRMLNSIGADNEHLSDETVSRMLTSMLDTQDSDEDEDDLDTPIASPAASPIRTVSLKTLGRPTIDALLDDLYNPSAPGYLTPLNAGMGHMRERMEQYINVALLGAGCTSPC</sequence>
<gene>
    <name evidence="3" type="ORF">N0V91_007188</name>
</gene>
<feature type="chain" id="PRO_5040822019" evidence="2">
    <location>
        <begin position="18"/>
        <end position="305"/>
    </location>
</feature>
<name>A0A9W8Z9K4_9PLEO</name>
<keyword evidence="4" id="KW-1185">Reference proteome</keyword>
<protein>
    <submittedName>
        <fullName evidence="3">Uncharacterized protein</fullName>
    </submittedName>
</protein>
<dbReference type="AlphaFoldDB" id="A0A9W8Z9K4"/>
<organism evidence="3 4">
    <name type="scientific">Didymella pomorum</name>
    <dbReference type="NCBI Taxonomy" id="749634"/>
    <lineage>
        <taxon>Eukaryota</taxon>
        <taxon>Fungi</taxon>
        <taxon>Dikarya</taxon>
        <taxon>Ascomycota</taxon>
        <taxon>Pezizomycotina</taxon>
        <taxon>Dothideomycetes</taxon>
        <taxon>Pleosporomycetidae</taxon>
        <taxon>Pleosporales</taxon>
        <taxon>Pleosporineae</taxon>
        <taxon>Didymellaceae</taxon>
        <taxon>Didymella</taxon>
    </lineage>
</organism>
<dbReference type="EMBL" id="JAPEVA010000061">
    <property type="protein sequence ID" value="KAJ4402474.1"/>
    <property type="molecule type" value="Genomic_DNA"/>
</dbReference>
<evidence type="ECO:0000256" key="1">
    <source>
        <dbReference type="SAM" id="MobiDB-lite"/>
    </source>
</evidence>
<feature type="region of interest" description="Disordered" evidence="1">
    <location>
        <begin position="136"/>
        <end position="188"/>
    </location>
</feature>
<dbReference type="OrthoDB" id="3801154at2759"/>
<accession>A0A9W8Z9K4</accession>
<reference evidence="3" key="1">
    <citation type="submission" date="2022-10" db="EMBL/GenBank/DDBJ databases">
        <title>Tapping the CABI collections for fungal endophytes: first genome assemblies for Collariella, Neodidymelliopsis, Ascochyta clinopodiicola, Didymella pomorum, Didymosphaeria variabile, Neocosmospora piperis and Neocucurbitaria cava.</title>
        <authorList>
            <person name="Hill R."/>
        </authorList>
    </citation>
    <scope>NUCLEOTIDE SEQUENCE</scope>
    <source>
        <strain evidence="3">IMI 355091</strain>
    </source>
</reference>
<keyword evidence="2" id="KW-0732">Signal</keyword>
<feature type="compositionally biased region" description="Acidic residues" evidence="1">
    <location>
        <begin position="154"/>
        <end position="164"/>
    </location>
</feature>